<feature type="transmembrane region" description="Helical" evidence="6">
    <location>
        <begin position="157"/>
        <end position="180"/>
    </location>
</feature>
<evidence type="ECO:0000256" key="6">
    <source>
        <dbReference type="SAM" id="Phobius"/>
    </source>
</evidence>
<dbReference type="GO" id="GO:0016020">
    <property type="term" value="C:membrane"/>
    <property type="evidence" value="ECO:0007669"/>
    <property type="project" value="UniProtKB-SubCell"/>
</dbReference>
<feature type="chain" id="PRO_5030700669" description="Serine incorporator" evidence="7">
    <location>
        <begin position="18"/>
        <end position="447"/>
    </location>
</feature>
<feature type="transmembrane region" description="Helical" evidence="6">
    <location>
        <begin position="103"/>
        <end position="121"/>
    </location>
</feature>
<evidence type="ECO:0000256" key="7">
    <source>
        <dbReference type="SAM" id="SignalP"/>
    </source>
</evidence>
<feature type="transmembrane region" description="Helical" evidence="6">
    <location>
        <begin position="192"/>
        <end position="218"/>
    </location>
</feature>
<comment type="subcellular location">
    <subcellularLocation>
        <location evidence="1">Membrane</location>
        <topology evidence="1">Multi-pass membrane protein</topology>
    </subcellularLocation>
</comment>
<gene>
    <name evidence="8" type="ORF">RMAR1173_LOCUS4342</name>
</gene>
<dbReference type="PANTHER" id="PTHR10383">
    <property type="entry name" value="SERINE INCORPORATOR"/>
    <property type="match status" value="1"/>
</dbReference>
<dbReference type="InterPro" id="IPR005016">
    <property type="entry name" value="TDE1/TMS"/>
</dbReference>
<dbReference type="Pfam" id="PF03348">
    <property type="entry name" value="Serinc"/>
    <property type="match status" value="1"/>
</dbReference>
<accession>A0A7S2RGK7</accession>
<keyword evidence="7" id="KW-0732">Signal</keyword>
<feature type="transmembrane region" description="Helical" evidence="6">
    <location>
        <begin position="224"/>
        <end position="243"/>
    </location>
</feature>
<evidence type="ECO:0008006" key="9">
    <source>
        <dbReference type="Google" id="ProtNLM"/>
    </source>
</evidence>
<reference evidence="8" key="1">
    <citation type="submission" date="2021-01" db="EMBL/GenBank/DDBJ databases">
        <authorList>
            <person name="Corre E."/>
            <person name="Pelletier E."/>
            <person name="Niang G."/>
            <person name="Scheremetjew M."/>
            <person name="Finn R."/>
            <person name="Kale V."/>
            <person name="Holt S."/>
            <person name="Cochrane G."/>
            <person name="Meng A."/>
            <person name="Brown T."/>
            <person name="Cohen L."/>
        </authorList>
    </citation>
    <scope>NUCLEOTIDE SEQUENCE</scope>
    <source>
        <strain evidence="8">CCMP1243</strain>
    </source>
</reference>
<evidence type="ECO:0000256" key="3">
    <source>
        <dbReference type="ARBA" id="ARBA00022692"/>
    </source>
</evidence>
<dbReference type="PANTHER" id="PTHR10383:SF9">
    <property type="entry name" value="SERINE INCORPORATOR, ISOFORM F"/>
    <property type="match status" value="1"/>
</dbReference>
<feature type="transmembrane region" description="Helical" evidence="6">
    <location>
        <begin position="375"/>
        <end position="396"/>
    </location>
</feature>
<feature type="transmembrane region" description="Helical" evidence="6">
    <location>
        <begin position="416"/>
        <end position="441"/>
    </location>
</feature>
<evidence type="ECO:0000313" key="8">
    <source>
        <dbReference type="EMBL" id="CAD9670491.1"/>
    </source>
</evidence>
<protein>
    <recommendedName>
        <fullName evidence="9">Serine incorporator</fullName>
    </recommendedName>
</protein>
<dbReference type="AlphaFoldDB" id="A0A7S2RGK7"/>
<sequence length="447" mass="48786">MFIVSGAASACCMVAEGACCLCSTATCCARCCGRSSKSDEGNGESPSSNKAGFGRVGSLLLQITAISVALAGQGWLYEYVKDEEAWDCDEKPTCVQYAFTERVAFVATLFFAVMAIIGKLMPKLHDQGWDLKFIVFMLVLLALMWAPSTIFDEHGYVWFARVFAFIFLILQQIILIDFAYTMNDYLYKFNQWVLLGASLFLYAASLTGICLMFVYFKGCRSNEAFISLCLIAIVIFTIIQLLSNPELGHNLLTSSAVASYITYLTYVAVSSNPTGERCNPTLSDSKDTLAVFLGMGMVLISLVATVYFASTSMTQLLNAPDGDAEAQSPGNEQLTRDLLTGDLDQPSAGVAGTTSGRQSFNVAMRDSMMGSSNSAIVLYFNLVMLLICQYWCMVLTNWGDSSASNSNSSPAAGDVVMWMNISASWVCCLLYIWSLVAPMIFPDRDFS</sequence>
<evidence type="ECO:0000256" key="1">
    <source>
        <dbReference type="ARBA" id="ARBA00004141"/>
    </source>
</evidence>
<keyword evidence="3 6" id="KW-0812">Transmembrane</keyword>
<keyword evidence="5 6" id="KW-0472">Membrane</keyword>
<evidence type="ECO:0000256" key="4">
    <source>
        <dbReference type="ARBA" id="ARBA00022989"/>
    </source>
</evidence>
<comment type="similarity">
    <text evidence="2">Belongs to the TDE1 family.</text>
</comment>
<evidence type="ECO:0000256" key="5">
    <source>
        <dbReference type="ARBA" id="ARBA00023136"/>
    </source>
</evidence>
<keyword evidence="4 6" id="KW-1133">Transmembrane helix</keyword>
<name>A0A7S2RGK7_9STRA</name>
<feature type="signal peptide" evidence="7">
    <location>
        <begin position="1"/>
        <end position="17"/>
    </location>
</feature>
<feature type="transmembrane region" description="Helical" evidence="6">
    <location>
        <begin position="289"/>
        <end position="309"/>
    </location>
</feature>
<organism evidence="8">
    <name type="scientific">Rhizochromulina marina</name>
    <dbReference type="NCBI Taxonomy" id="1034831"/>
    <lineage>
        <taxon>Eukaryota</taxon>
        <taxon>Sar</taxon>
        <taxon>Stramenopiles</taxon>
        <taxon>Ochrophyta</taxon>
        <taxon>Dictyochophyceae</taxon>
        <taxon>Rhizochromulinales</taxon>
        <taxon>Rhizochromulina</taxon>
    </lineage>
</organism>
<evidence type="ECO:0000256" key="2">
    <source>
        <dbReference type="ARBA" id="ARBA00006665"/>
    </source>
</evidence>
<proteinExistence type="inferred from homology"/>
<dbReference type="EMBL" id="HBHJ01006688">
    <property type="protein sequence ID" value="CAD9670491.1"/>
    <property type="molecule type" value="Transcribed_RNA"/>
</dbReference>
<feature type="transmembrane region" description="Helical" evidence="6">
    <location>
        <begin position="133"/>
        <end position="151"/>
    </location>
</feature>